<accession>A0A3M8RKQ0</accession>
<gene>
    <name evidence="1" type="ORF">EC580_02565</name>
</gene>
<reference evidence="1" key="1">
    <citation type="submission" date="2018-10" db="EMBL/GenBank/DDBJ databases">
        <title>Acidithiobacillus sulfuriphilus sp. nov.: an extremely acidophilic sulfur-oxidizing chemolithotroph isolated from a neutral pH environment.</title>
        <authorList>
            <person name="Falagan C."/>
            <person name="Moya-Beltran A."/>
            <person name="Quatrini R."/>
            <person name="Johnson D.B."/>
        </authorList>
    </citation>
    <scope>NUCLEOTIDE SEQUENCE [LARGE SCALE GENOMIC DNA]</scope>
    <source>
        <strain evidence="1">CJ-2</strain>
    </source>
</reference>
<comment type="caution">
    <text evidence="1">The sequence shown here is derived from an EMBL/GenBank/DDBJ whole genome shotgun (WGS) entry which is preliminary data.</text>
</comment>
<proteinExistence type="predicted"/>
<dbReference type="AlphaFoldDB" id="A0A3M8RKQ0"/>
<dbReference type="EMBL" id="RIZI01000115">
    <property type="protein sequence ID" value="RNF68931.1"/>
    <property type="molecule type" value="Genomic_DNA"/>
</dbReference>
<sequence>MRTNANEARDGQMTNLLIFVRTTNDLVRACPQVEEFLAFCRSRQSGSFANGRLLGAWIDEHTVTKLPQEMELQLPSNQTILLAVRETFALWGIWAVASIEPVCLETKAGMELSHDMVLDALIALARCDTGRAGRYSPVFARDTPKEQVRAEIKRLNIHYPLRIAGPIYCDPVTGGLSLQDERLCH</sequence>
<organism evidence="1">
    <name type="scientific">Acidithiobacillus sulfuriphilus</name>
    <dbReference type="NCBI Taxonomy" id="1867749"/>
    <lineage>
        <taxon>Bacteria</taxon>
        <taxon>Pseudomonadati</taxon>
        <taxon>Pseudomonadota</taxon>
        <taxon>Acidithiobacillia</taxon>
        <taxon>Acidithiobacillales</taxon>
        <taxon>Acidithiobacillaceae</taxon>
        <taxon>Acidithiobacillus</taxon>
    </lineage>
</organism>
<evidence type="ECO:0000313" key="1">
    <source>
        <dbReference type="EMBL" id="RNF68931.1"/>
    </source>
</evidence>
<name>A0A3M8RKQ0_9PROT</name>
<dbReference type="OrthoDB" id="5297262at2"/>
<protein>
    <submittedName>
        <fullName evidence="1">Uncharacterized protein</fullName>
    </submittedName>
</protein>